<accession>A0A8K0XRW6</accession>
<evidence type="ECO:0000313" key="2">
    <source>
        <dbReference type="Proteomes" id="UP000813824"/>
    </source>
</evidence>
<evidence type="ECO:0000313" key="1">
    <source>
        <dbReference type="EMBL" id="KAH8103071.1"/>
    </source>
</evidence>
<keyword evidence="2" id="KW-1185">Reference proteome</keyword>
<sequence length="74" mass="8604">MPALVSSEHMRPAPVVSDATRIWELNVHWPVSAQCGIWDPRGKGVDIWECIRAHISTPDTQPPNQHYWRYVTRR</sequence>
<dbReference type="Proteomes" id="UP000813824">
    <property type="component" value="Unassembled WGS sequence"/>
</dbReference>
<comment type="caution">
    <text evidence="1">The sequence shown here is derived from an EMBL/GenBank/DDBJ whole genome shotgun (WGS) entry which is preliminary data.</text>
</comment>
<reference evidence="1" key="1">
    <citation type="journal article" date="2021" name="New Phytol.">
        <title>Evolutionary innovations through gain and loss of genes in the ectomycorrhizal Boletales.</title>
        <authorList>
            <person name="Wu G."/>
            <person name="Miyauchi S."/>
            <person name="Morin E."/>
            <person name="Kuo A."/>
            <person name="Drula E."/>
            <person name="Varga T."/>
            <person name="Kohler A."/>
            <person name="Feng B."/>
            <person name="Cao Y."/>
            <person name="Lipzen A."/>
            <person name="Daum C."/>
            <person name="Hundley H."/>
            <person name="Pangilinan J."/>
            <person name="Johnson J."/>
            <person name="Barry K."/>
            <person name="LaButti K."/>
            <person name="Ng V."/>
            <person name="Ahrendt S."/>
            <person name="Min B."/>
            <person name="Choi I.G."/>
            <person name="Park H."/>
            <person name="Plett J.M."/>
            <person name="Magnuson J."/>
            <person name="Spatafora J.W."/>
            <person name="Nagy L.G."/>
            <person name="Henrissat B."/>
            <person name="Grigoriev I.V."/>
            <person name="Yang Z.L."/>
            <person name="Xu J."/>
            <person name="Martin F.M."/>
        </authorList>
    </citation>
    <scope>NUCLEOTIDE SEQUENCE</scope>
    <source>
        <strain evidence="1">KKN 215</strain>
    </source>
</reference>
<dbReference type="OrthoDB" id="2712987at2759"/>
<protein>
    <submittedName>
        <fullName evidence="1">Uncharacterized protein</fullName>
    </submittedName>
</protein>
<proteinExistence type="predicted"/>
<name>A0A8K0XRW6_9AGAR</name>
<gene>
    <name evidence="1" type="ORF">BXZ70DRAFT_1006236</name>
</gene>
<organism evidence="1 2">
    <name type="scientific">Cristinia sonorae</name>
    <dbReference type="NCBI Taxonomy" id="1940300"/>
    <lineage>
        <taxon>Eukaryota</taxon>
        <taxon>Fungi</taxon>
        <taxon>Dikarya</taxon>
        <taxon>Basidiomycota</taxon>
        <taxon>Agaricomycotina</taxon>
        <taxon>Agaricomycetes</taxon>
        <taxon>Agaricomycetidae</taxon>
        <taxon>Agaricales</taxon>
        <taxon>Pleurotineae</taxon>
        <taxon>Stephanosporaceae</taxon>
        <taxon>Cristinia</taxon>
    </lineage>
</organism>
<dbReference type="EMBL" id="JAEVFJ010000008">
    <property type="protein sequence ID" value="KAH8103071.1"/>
    <property type="molecule type" value="Genomic_DNA"/>
</dbReference>
<dbReference type="AlphaFoldDB" id="A0A8K0XRW6"/>